<evidence type="ECO:0008006" key="3">
    <source>
        <dbReference type="Google" id="ProtNLM"/>
    </source>
</evidence>
<organism evidence="1 2">
    <name type="scientific">Apatococcus lobatus</name>
    <dbReference type="NCBI Taxonomy" id="904363"/>
    <lineage>
        <taxon>Eukaryota</taxon>
        <taxon>Viridiplantae</taxon>
        <taxon>Chlorophyta</taxon>
        <taxon>core chlorophytes</taxon>
        <taxon>Trebouxiophyceae</taxon>
        <taxon>Chlorellales</taxon>
        <taxon>Chlorellaceae</taxon>
        <taxon>Apatococcus</taxon>
    </lineage>
</organism>
<proteinExistence type="predicted"/>
<dbReference type="PANTHER" id="PTHR47475">
    <property type="entry name" value="CHROMOSOME TRANSMISSION FIDELITY PROTEIN 8"/>
    <property type="match status" value="1"/>
</dbReference>
<evidence type="ECO:0000313" key="2">
    <source>
        <dbReference type="Proteomes" id="UP001438707"/>
    </source>
</evidence>
<name>A0AAW1R3C1_9CHLO</name>
<sequence>MLEIIPIGVMVQADQARDTLQLTIGHHQLSGKLVDLRKPLLVLEKSSEPQTAYQTIGVIRKKYHFKTRPRAMISKPS</sequence>
<dbReference type="Pfam" id="PF09696">
    <property type="entry name" value="Ctf8"/>
    <property type="match status" value="1"/>
</dbReference>
<dbReference type="EMBL" id="JALJOS010000016">
    <property type="protein sequence ID" value="KAK9828221.1"/>
    <property type="molecule type" value="Genomic_DNA"/>
</dbReference>
<dbReference type="GO" id="GO:0007064">
    <property type="term" value="P:mitotic sister chromatid cohesion"/>
    <property type="evidence" value="ECO:0007669"/>
    <property type="project" value="InterPro"/>
</dbReference>
<dbReference type="AlphaFoldDB" id="A0AAW1R3C1"/>
<comment type="caution">
    <text evidence="1">The sequence shown here is derived from an EMBL/GenBank/DDBJ whole genome shotgun (WGS) entry which is preliminary data.</text>
</comment>
<accession>A0AAW1R3C1</accession>
<evidence type="ECO:0000313" key="1">
    <source>
        <dbReference type="EMBL" id="KAK9828221.1"/>
    </source>
</evidence>
<gene>
    <name evidence="1" type="ORF">WJX74_004044</name>
</gene>
<dbReference type="InterPro" id="IPR018607">
    <property type="entry name" value="Ctf8"/>
</dbReference>
<reference evidence="1 2" key="1">
    <citation type="journal article" date="2024" name="Nat. Commun.">
        <title>Phylogenomics reveals the evolutionary origins of lichenization in chlorophyte algae.</title>
        <authorList>
            <person name="Puginier C."/>
            <person name="Libourel C."/>
            <person name="Otte J."/>
            <person name="Skaloud P."/>
            <person name="Haon M."/>
            <person name="Grisel S."/>
            <person name="Petersen M."/>
            <person name="Berrin J.G."/>
            <person name="Delaux P.M."/>
            <person name="Dal Grande F."/>
            <person name="Keller J."/>
        </authorList>
    </citation>
    <scope>NUCLEOTIDE SEQUENCE [LARGE SCALE GENOMIC DNA]</scope>
    <source>
        <strain evidence="1 2">SAG 2145</strain>
    </source>
</reference>
<protein>
    <recommendedName>
        <fullName evidence="3">Chromosome transmission fidelity protein 8</fullName>
    </recommendedName>
</protein>
<dbReference type="Proteomes" id="UP001438707">
    <property type="component" value="Unassembled WGS sequence"/>
</dbReference>
<dbReference type="PANTHER" id="PTHR47475:SF2">
    <property type="entry name" value="CHROMOSOME TRANSMISSION FIDELITY PROTEIN 8"/>
    <property type="match status" value="1"/>
</dbReference>
<dbReference type="GO" id="GO:0031390">
    <property type="term" value="C:Ctf18 RFC-like complex"/>
    <property type="evidence" value="ECO:0007669"/>
    <property type="project" value="InterPro"/>
</dbReference>
<keyword evidence="2" id="KW-1185">Reference proteome</keyword>